<name>A0ABT3K4R8_9PROT</name>
<feature type="region of interest" description="Disordered" evidence="1">
    <location>
        <begin position="80"/>
        <end position="112"/>
    </location>
</feature>
<reference evidence="2 3" key="1">
    <citation type="submission" date="2022-07" db="EMBL/GenBank/DDBJ databases">
        <title>Genome stability of Gluconacetobacter entanii AV429.</title>
        <authorList>
            <person name="Trcek J."/>
            <person name="Cepec E."/>
        </authorList>
    </citation>
    <scope>NUCLEOTIDE SEQUENCE [LARGE SCALE GENOMIC DNA]</scope>
    <source>
        <strain evidence="2 3">AV429_2022</strain>
    </source>
</reference>
<sequence length="112" mass="12267">MLRHHETGHHDLRIMACALVTMFWGMTQALPAHAAAGREDQASACKKDVFRLCFMDIPNEQLMEECLESKLDKLSPGCRAMFEEPENTPQAAPVGQNVQATVPAHASPPASP</sequence>
<evidence type="ECO:0000313" key="3">
    <source>
        <dbReference type="Proteomes" id="UP001526337"/>
    </source>
</evidence>
<dbReference type="RefSeq" id="WP_227744259.1">
    <property type="nucleotide sequence ID" value="NZ_JABJWD010000020.1"/>
</dbReference>
<comment type="caution">
    <text evidence="2">The sequence shown here is derived from an EMBL/GenBank/DDBJ whole genome shotgun (WGS) entry which is preliminary data.</text>
</comment>
<keyword evidence="3" id="KW-1185">Reference proteome</keyword>
<dbReference type="Proteomes" id="UP001526337">
    <property type="component" value="Unassembled WGS sequence"/>
</dbReference>
<gene>
    <name evidence="2" type="ORF">NO263_07410</name>
</gene>
<dbReference type="EMBL" id="JANGSQ010000099">
    <property type="protein sequence ID" value="MCW4590404.1"/>
    <property type="molecule type" value="Genomic_DNA"/>
</dbReference>
<evidence type="ECO:0000313" key="2">
    <source>
        <dbReference type="EMBL" id="MCW4590404.1"/>
    </source>
</evidence>
<proteinExistence type="predicted"/>
<accession>A0ABT3K4R8</accession>
<evidence type="ECO:0000256" key="1">
    <source>
        <dbReference type="SAM" id="MobiDB-lite"/>
    </source>
</evidence>
<organism evidence="2 3">
    <name type="scientific">Gluconacetobacter entanii</name>
    <dbReference type="NCBI Taxonomy" id="108528"/>
    <lineage>
        <taxon>Bacteria</taxon>
        <taxon>Pseudomonadati</taxon>
        <taxon>Pseudomonadota</taxon>
        <taxon>Alphaproteobacteria</taxon>
        <taxon>Acetobacterales</taxon>
        <taxon>Acetobacteraceae</taxon>
        <taxon>Gluconacetobacter</taxon>
    </lineage>
</organism>
<protein>
    <submittedName>
        <fullName evidence="2">Uncharacterized protein</fullName>
    </submittedName>
</protein>